<dbReference type="InterPro" id="IPR036823">
    <property type="entry name" value="Ribosomal_uS7_dom_sf"/>
</dbReference>
<reference evidence="9" key="1">
    <citation type="submission" date="2020-06" db="EMBL/GenBank/DDBJ databases">
        <title>Unique genomic features of the anaerobic methanotrophic archaea.</title>
        <authorList>
            <person name="Chadwick G.L."/>
            <person name="Skennerton C.T."/>
            <person name="Laso-Perez R."/>
            <person name="Leu A.O."/>
            <person name="Speth D.R."/>
            <person name="Yu H."/>
            <person name="Morgan-Lang C."/>
            <person name="Hatzenpichler R."/>
            <person name="Goudeau D."/>
            <person name="Malmstrom R."/>
            <person name="Brazelton W.J."/>
            <person name="Woyke T."/>
            <person name="Hallam S.J."/>
            <person name="Tyson G.W."/>
            <person name="Wegener G."/>
            <person name="Boetius A."/>
            <person name="Orphan V."/>
        </authorList>
    </citation>
    <scope>NUCLEOTIDE SEQUENCE</scope>
</reference>
<gene>
    <name evidence="7 9" type="primary">rps7</name>
    <name evidence="9" type="ORF">GAFOMAFF_00018</name>
</gene>
<dbReference type="InterPro" id="IPR000235">
    <property type="entry name" value="Ribosomal_uS7"/>
</dbReference>
<evidence type="ECO:0000259" key="8">
    <source>
        <dbReference type="Pfam" id="PF00177"/>
    </source>
</evidence>
<feature type="domain" description="Small ribosomal subunit protein uS7" evidence="8">
    <location>
        <begin position="27"/>
        <end position="186"/>
    </location>
</feature>
<dbReference type="Gene3D" id="1.10.455.10">
    <property type="entry name" value="Ribosomal protein S7 domain"/>
    <property type="match status" value="1"/>
</dbReference>
<evidence type="ECO:0000256" key="2">
    <source>
        <dbReference type="ARBA" id="ARBA00011458"/>
    </source>
</evidence>
<evidence type="ECO:0000256" key="1">
    <source>
        <dbReference type="ARBA" id="ARBA00007151"/>
    </source>
</evidence>
<name>A0A7G9Y9G5_9EURY</name>
<evidence type="ECO:0000256" key="5">
    <source>
        <dbReference type="ARBA" id="ARBA00022980"/>
    </source>
</evidence>
<dbReference type="GO" id="GO:0015935">
    <property type="term" value="C:small ribosomal subunit"/>
    <property type="evidence" value="ECO:0007669"/>
    <property type="project" value="UniProtKB-UniRule"/>
</dbReference>
<dbReference type="InterPro" id="IPR026018">
    <property type="entry name" value="Ribosomal_uS7_arc"/>
</dbReference>
<dbReference type="CDD" id="cd14867">
    <property type="entry name" value="uS7_Eukaryote"/>
    <property type="match status" value="1"/>
</dbReference>
<dbReference type="InterPro" id="IPR023798">
    <property type="entry name" value="Ribosomal_uS7_dom"/>
</dbReference>
<dbReference type="AlphaFoldDB" id="A0A7G9Y9G5"/>
<dbReference type="GO" id="GO:0003735">
    <property type="term" value="F:structural constituent of ribosome"/>
    <property type="evidence" value="ECO:0007669"/>
    <property type="project" value="UniProtKB-UniRule"/>
</dbReference>
<dbReference type="NCBIfam" id="TIGR01028">
    <property type="entry name" value="uS7_euk_arch"/>
    <property type="match status" value="1"/>
</dbReference>
<protein>
    <recommendedName>
        <fullName evidence="7">Small ribosomal subunit protein uS7</fullName>
    </recommendedName>
</protein>
<keyword evidence="3 7" id="KW-0699">rRNA-binding</keyword>
<dbReference type="GO" id="GO:0019843">
    <property type="term" value="F:rRNA binding"/>
    <property type="evidence" value="ECO:0007669"/>
    <property type="project" value="UniProtKB-UniRule"/>
</dbReference>
<proteinExistence type="inferred from homology"/>
<accession>A0A7G9Y9G5</accession>
<evidence type="ECO:0000256" key="3">
    <source>
        <dbReference type="ARBA" id="ARBA00022730"/>
    </source>
</evidence>
<organism evidence="9">
    <name type="scientific">Candidatus Methanogaster sp. ANME-2c ERB4</name>
    <dbReference type="NCBI Taxonomy" id="2759911"/>
    <lineage>
        <taxon>Archaea</taxon>
        <taxon>Methanobacteriati</taxon>
        <taxon>Methanobacteriota</taxon>
        <taxon>Stenosarchaea group</taxon>
        <taxon>Methanomicrobia</taxon>
        <taxon>Methanosarcinales</taxon>
        <taxon>ANME-2 cluster</taxon>
        <taxon>Candidatus Methanogasteraceae</taxon>
        <taxon>Candidatus Methanogaster</taxon>
    </lineage>
</organism>
<evidence type="ECO:0000256" key="7">
    <source>
        <dbReference type="HAMAP-Rule" id="MF_00480"/>
    </source>
</evidence>
<keyword evidence="5 7" id="KW-0689">Ribosomal protein</keyword>
<evidence type="ECO:0000256" key="6">
    <source>
        <dbReference type="ARBA" id="ARBA00023274"/>
    </source>
</evidence>
<evidence type="ECO:0000313" key="9">
    <source>
        <dbReference type="EMBL" id="QNO44649.1"/>
    </source>
</evidence>
<dbReference type="NCBIfam" id="NF003106">
    <property type="entry name" value="PRK04027.1"/>
    <property type="match status" value="1"/>
</dbReference>
<keyword evidence="6 7" id="KW-0687">Ribonucleoprotein</keyword>
<dbReference type="PANTHER" id="PTHR11205">
    <property type="entry name" value="RIBOSOMAL PROTEIN S7"/>
    <property type="match status" value="1"/>
</dbReference>
<dbReference type="GO" id="GO:0006412">
    <property type="term" value="P:translation"/>
    <property type="evidence" value="ECO:0007669"/>
    <property type="project" value="UniProtKB-UniRule"/>
</dbReference>
<comment type="subunit">
    <text evidence="2 7">Part of the 30S ribosomal subunit.</text>
</comment>
<dbReference type="PIRSF" id="PIRSF002122">
    <property type="entry name" value="RPS7p_RPS7a_RPS5e_RPS7o"/>
    <property type="match status" value="1"/>
</dbReference>
<evidence type="ECO:0000256" key="4">
    <source>
        <dbReference type="ARBA" id="ARBA00022884"/>
    </source>
</evidence>
<sequence length="186" mass="20923">MNMLFDRWDLSEVEVKDLGIVRYVNLSPKIVLHTNGKHSSQQFNKSEVSIVERLINKIMKKEANTGKKHRAYKTVKSAFEIIHEKTGKNPVQALVDAVANAGPREEVVRLKYGGIAVPKAVDTTSQRRVDIALKLLAEGAWRSAFKSRRSIEQVLADEIMAAASYDVRCYSVNQKQSLERVAKSAR</sequence>
<dbReference type="EMBL" id="MT630993">
    <property type="protein sequence ID" value="QNO44649.1"/>
    <property type="molecule type" value="Genomic_DNA"/>
</dbReference>
<comment type="similarity">
    <text evidence="1 7">Belongs to the universal ribosomal protein uS7 family.</text>
</comment>
<dbReference type="Pfam" id="PF00177">
    <property type="entry name" value="Ribosomal_S7"/>
    <property type="match status" value="1"/>
</dbReference>
<dbReference type="InterPro" id="IPR005716">
    <property type="entry name" value="Ribosomal_uS7_euk/arc"/>
</dbReference>
<dbReference type="SUPFAM" id="SSF47973">
    <property type="entry name" value="Ribosomal protein S7"/>
    <property type="match status" value="1"/>
</dbReference>
<keyword evidence="4 7" id="KW-0694">RNA-binding</keyword>
<comment type="function">
    <text evidence="7">One of the primary rRNA binding proteins, it binds directly to 16S rRNA where it nucleates assembly of the head domain of the 30S subunit. Is located at the subunit interface close to the decoding center.</text>
</comment>
<dbReference type="HAMAP" id="MF_00480_A">
    <property type="entry name" value="Ribosomal_uS7_A"/>
    <property type="match status" value="1"/>
</dbReference>